<evidence type="ECO:0000313" key="3">
    <source>
        <dbReference type="Proteomes" id="UP000004510"/>
    </source>
</evidence>
<dbReference type="eggNOG" id="COG0599">
    <property type="taxonomic scope" value="Bacteria"/>
</dbReference>
<dbReference type="PANTHER" id="PTHR33570:SF2">
    <property type="entry name" value="CARBOXYMUCONOLACTONE DECARBOXYLASE-LIKE DOMAIN-CONTAINING PROTEIN"/>
    <property type="match status" value="1"/>
</dbReference>
<organism evidence="2 3">
    <name type="scientific">Achromobacter piechaudii ATCC 43553</name>
    <dbReference type="NCBI Taxonomy" id="742159"/>
    <lineage>
        <taxon>Bacteria</taxon>
        <taxon>Pseudomonadati</taxon>
        <taxon>Pseudomonadota</taxon>
        <taxon>Betaproteobacteria</taxon>
        <taxon>Burkholderiales</taxon>
        <taxon>Alcaligenaceae</taxon>
        <taxon>Achromobacter</taxon>
    </lineage>
</organism>
<name>D4X604_9BURK</name>
<reference evidence="3" key="1">
    <citation type="submission" date="2010-03" db="EMBL/GenBank/DDBJ databases">
        <title>Complete sequence of Mobiluncus curtisii ATCC 43063.</title>
        <authorList>
            <person name="Muzny D."/>
            <person name="Qin X."/>
            <person name="Deng J."/>
            <person name="Jiang H."/>
            <person name="Liu Y."/>
            <person name="Qu J."/>
            <person name="Song X.-Z."/>
            <person name="Zhang L."/>
            <person name="Thornton R."/>
            <person name="Coyle M."/>
            <person name="Francisco L."/>
            <person name="Jackson L."/>
            <person name="Javaid M."/>
            <person name="Korchina V."/>
            <person name="Kovar C."/>
            <person name="Mata R."/>
            <person name="Mathew T."/>
            <person name="Ngo R."/>
            <person name="Nguyen L."/>
            <person name="Nguyen N."/>
            <person name="Okwuonu G."/>
            <person name="Ongeri F."/>
            <person name="Pham C."/>
            <person name="Simmons D."/>
            <person name="Wilczek-Boney K."/>
            <person name="Hale W."/>
            <person name="Jakkamsetti A."/>
            <person name="Pham P."/>
            <person name="Ruth R."/>
            <person name="San Lucas F."/>
            <person name="Warren J."/>
            <person name="Zhang J."/>
            <person name="Zhao Z."/>
            <person name="Zhou C."/>
            <person name="Zhu D."/>
            <person name="Lee S."/>
            <person name="Bess C."/>
            <person name="Blankenburg K."/>
            <person name="Forbes L."/>
            <person name="Fu Q."/>
            <person name="Gubbala S."/>
            <person name="Hirani K."/>
            <person name="Jayaseelan J.C."/>
            <person name="Lara F."/>
            <person name="Munidasa M."/>
            <person name="Palculict T."/>
            <person name="Patil S."/>
            <person name="Pu L.-L."/>
            <person name="Saada N."/>
            <person name="Tang L."/>
            <person name="Weissenberger G."/>
            <person name="Zhu Y."/>
            <person name="Hemphill L."/>
            <person name="Shang Y."/>
            <person name="Youmans B."/>
            <person name="Ayvaz T."/>
            <person name="Ross M."/>
            <person name="Santibanez J."/>
            <person name="Aqrawi P."/>
            <person name="Gross S."/>
            <person name="Joshi V."/>
            <person name="Fowler G."/>
            <person name="Nazareth L."/>
            <person name="Reid J."/>
            <person name="Worley K."/>
            <person name="Petrosino J."/>
            <person name="Highlander S."/>
            <person name="Gibbs R."/>
            <person name="Gibbs R."/>
        </authorList>
    </citation>
    <scope>NUCLEOTIDE SEQUENCE [LARGE SCALE GENOMIC DNA]</scope>
    <source>
        <strain evidence="3">ATCC 43553</strain>
    </source>
</reference>
<dbReference type="AlphaFoldDB" id="D4X604"/>
<dbReference type="HOGENOM" id="CLU_070025_3_1_4"/>
<dbReference type="InterPro" id="IPR029032">
    <property type="entry name" value="AhpD-like"/>
</dbReference>
<feature type="domain" description="Carboxymuconolactone decarboxylase-like" evidence="1">
    <location>
        <begin position="39"/>
        <end position="125"/>
    </location>
</feature>
<dbReference type="Gene3D" id="1.20.1290.10">
    <property type="entry name" value="AhpD-like"/>
    <property type="match status" value="1"/>
</dbReference>
<dbReference type="SUPFAM" id="SSF69118">
    <property type="entry name" value="AhpD-like"/>
    <property type="match status" value="1"/>
</dbReference>
<dbReference type="GO" id="GO:0051920">
    <property type="term" value="F:peroxiredoxin activity"/>
    <property type="evidence" value="ECO:0007669"/>
    <property type="project" value="InterPro"/>
</dbReference>
<accession>D4X604</accession>
<sequence>MHTMSREEDFERGLANRRAVLGDEWVQRSLDRATTFTADYQNMITRYAWHDIWSRPGLPHKARRMMVLAVTLSLGRWEEFELHVRAALTATDASRLTPDELKEVLLQNAIYAGVPAANTAFNLAQNILREVAAQIGYDLAAADPRQADLFGADSQP</sequence>
<dbReference type="Pfam" id="PF02627">
    <property type="entry name" value="CMD"/>
    <property type="match status" value="1"/>
</dbReference>
<dbReference type="PANTHER" id="PTHR33570">
    <property type="entry name" value="4-CARBOXYMUCONOLACTONE DECARBOXYLASE FAMILY PROTEIN"/>
    <property type="match status" value="1"/>
</dbReference>
<dbReference type="EMBL" id="ADMS01000020">
    <property type="protein sequence ID" value="EFF77787.1"/>
    <property type="molecule type" value="Genomic_DNA"/>
</dbReference>
<dbReference type="EC" id="4.1.1.44" evidence="2"/>
<dbReference type="InterPro" id="IPR003779">
    <property type="entry name" value="CMD-like"/>
</dbReference>
<proteinExistence type="predicted"/>
<gene>
    <name evidence="2" type="primary">pcaC</name>
    <name evidence="2" type="ORF">HMPREF0004_0966</name>
</gene>
<dbReference type="PATRIC" id="fig|742159.3.peg.1806"/>
<evidence type="ECO:0000259" key="1">
    <source>
        <dbReference type="Pfam" id="PF02627"/>
    </source>
</evidence>
<dbReference type="Proteomes" id="UP000004510">
    <property type="component" value="Unassembled WGS sequence"/>
</dbReference>
<comment type="caution">
    <text evidence="2">The sequence shown here is derived from an EMBL/GenBank/DDBJ whole genome shotgun (WGS) entry which is preliminary data.</text>
</comment>
<dbReference type="InterPro" id="IPR052512">
    <property type="entry name" value="4CMD/NDH-1_regulator"/>
</dbReference>
<dbReference type="GO" id="GO:0047575">
    <property type="term" value="F:4-carboxymuconolactone decarboxylase activity"/>
    <property type="evidence" value="ECO:0007669"/>
    <property type="project" value="UniProtKB-EC"/>
</dbReference>
<keyword evidence="2" id="KW-0456">Lyase</keyword>
<protein>
    <submittedName>
        <fullName evidence="2">Putative 4-carboxymuconolactone decarboxylase</fullName>
        <ecNumber evidence="2">4.1.1.44</ecNumber>
    </submittedName>
</protein>
<evidence type="ECO:0000313" key="2">
    <source>
        <dbReference type="EMBL" id="EFF77787.1"/>
    </source>
</evidence>